<evidence type="ECO:0000313" key="7">
    <source>
        <dbReference type="Proteomes" id="UP000253570"/>
    </source>
</evidence>
<feature type="transmembrane region" description="Helical" evidence="5">
    <location>
        <begin position="273"/>
        <end position="292"/>
    </location>
</feature>
<feature type="transmembrane region" description="Helical" evidence="5">
    <location>
        <begin position="110"/>
        <end position="131"/>
    </location>
</feature>
<keyword evidence="5" id="KW-1003">Cell membrane</keyword>
<proteinExistence type="inferred from homology"/>
<dbReference type="InterPro" id="IPR051598">
    <property type="entry name" value="TSUP/Inactive_protease-like"/>
</dbReference>
<evidence type="ECO:0000256" key="1">
    <source>
        <dbReference type="ARBA" id="ARBA00004141"/>
    </source>
</evidence>
<evidence type="ECO:0000256" key="4">
    <source>
        <dbReference type="ARBA" id="ARBA00023136"/>
    </source>
</evidence>
<feature type="transmembrane region" description="Helical" evidence="5">
    <location>
        <begin position="12"/>
        <end position="39"/>
    </location>
</feature>
<dbReference type="EMBL" id="QOQD01000001">
    <property type="protein sequence ID" value="RCL74661.1"/>
    <property type="molecule type" value="Genomic_DNA"/>
</dbReference>
<comment type="caution">
    <text evidence="6">The sequence shown here is derived from an EMBL/GenBank/DDBJ whole genome shotgun (WGS) entry which is preliminary data.</text>
</comment>
<protein>
    <recommendedName>
        <fullName evidence="5">Probable membrane transporter protein</fullName>
    </recommendedName>
</protein>
<dbReference type="Pfam" id="PF01925">
    <property type="entry name" value="TauE"/>
    <property type="match status" value="1"/>
</dbReference>
<comment type="subcellular location">
    <subcellularLocation>
        <location evidence="5">Cell membrane</location>
        <topology evidence="5">Multi-pass membrane protein</topology>
    </subcellularLocation>
    <subcellularLocation>
        <location evidence="1">Membrane</location>
        <topology evidence="1">Multi-pass membrane protein</topology>
    </subcellularLocation>
</comment>
<dbReference type="AlphaFoldDB" id="A0A368DTW8"/>
<gene>
    <name evidence="6" type="ORF">DBW71_00510</name>
</gene>
<dbReference type="PANTHER" id="PTHR43701">
    <property type="entry name" value="MEMBRANE TRANSPORTER PROTEIN MJ0441-RELATED"/>
    <property type="match status" value="1"/>
</dbReference>
<feature type="transmembrane region" description="Helical" evidence="5">
    <location>
        <begin position="242"/>
        <end position="261"/>
    </location>
</feature>
<keyword evidence="4 5" id="KW-0472">Membrane</keyword>
<keyword evidence="2 5" id="KW-0812">Transmembrane</keyword>
<feature type="transmembrane region" description="Helical" evidence="5">
    <location>
        <begin position="168"/>
        <end position="184"/>
    </location>
</feature>
<evidence type="ECO:0000313" key="6">
    <source>
        <dbReference type="EMBL" id="RCL74661.1"/>
    </source>
</evidence>
<keyword evidence="3 5" id="KW-1133">Transmembrane helix</keyword>
<evidence type="ECO:0000256" key="2">
    <source>
        <dbReference type="ARBA" id="ARBA00022692"/>
    </source>
</evidence>
<organism evidence="6 7">
    <name type="scientific">PS1 clade bacterium</name>
    <dbReference type="NCBI Taxonomy" id="2175152"/>
    <lineage>
        <taxon>Bacteria</taxon>
        <taxon>Pseudomonadati</taxon>
        <taxon>Pseudomonadota</taxon>
        <taxon>Alphaproteobacteria</taxon>
        <taxon>PS1 clade</taxon>
    </lineage>
</organism>
<accession>A0A368DTW8</accession>
<dbReference type="InterPro" id="IPR002781">
    <property type="entry name" value="TM_pro_TauE-like"/>
</dbReference>
<feature type="transmembrane region" description="Helical" evidence="5">
    <location>
        <begin position="219"/>
        <end position="236"/>
    </location>
</feature>
<evidence type="ECO:0000256" key="3">
    <source>
        <dbReference type="ARBA" id="ARBA00022989"/>
    </source>
</evidence>
<dbReference type="Proteomes" id="UP000253570">
    <property type="component" value="Unassembled WGS sequence"/>
</dbReference>
<dbReference type="GO" id="GO:0005886">
    <property type="term" value="C:plasma membrane"/>
    <property type="evidence" value="ECO:0007669"/>
    <property type="project" value="UniProtKB-SubCell"/>
</dbReference>
<sequence>MYMYLPIAEVSVNILILFGMGGMVGILSGMFGVGGGFLMTPLLIFYGIPPIVAVATEANQIVASSISGAYAHWRRAAVDIKMGTILLMGGVIGSLFGIRLFVLLKNLGQIDLIISLSYVILLGIIGTLTFVEGIRSMIIPNELRTIKKRNRERLWIYSLPLRTKFKKSGLYISIIPPLVIGFFVGILSSIMGIGGGFIMVPAMIYLLRMPTNVVIGTSLYQIIFVTSLVTILHAYENQTVDIMLALILMTGGVVGAQIGAALGHRLKAEQLRFMLGILILAVCIKILTSLVIEPQDLLTITDYI</sequence>
<reference evidence="6 7" key="1">
    <citation type="journal article" date="2018" name="Microbiome">
        <title>Fine metagenomic profile of the Mediterranean stratified and mixed water columns revealed by assembly and recruitment.</title>
        <authorList>
            <person name="Haro-Moreno J.M."/>
            <person name="Lopez-Perez M."/>
            <person name="De La Torre J.R."/>
            <person name="Picazo A."/>
            <person name="Camacho A."/>
            <person name="Rodriguez-Valera F."/>
        </authorList>
    </citation>
    <scope>NUCLEOTIDE SEQUENCE [LARGE SCALE GENOMIC DNA]</scope>
    <source>
        <strain evidence="6">MED-G57</strain>
    </source>
</reference>
<name>A0A368DTW8_9PROT</name>
<comment type="similarity">
    <text evidence="5">Belongs to the 4-toluene sulfonate uptake permease (TSUP) (TC 2.A.102) family.</text>
</comment>
<evidence type="ECO:0000256" key="5">
    <source>
        <dbReference type="RuleBase" id="RU363041"/>
    </source>
</evidence>
<dbReference type="PANTHER" id="PTHR43701:SF12">
    <property type="entry name" value="MEMBRANE TRANSPORTER PROTEIN YTNM-RELATED"/>
    <property type="match status" value="1"/>
</dbReference>
<feature type="transmembrane region" description="Helical" evidence="5">
    <location>
        <begin position="85"/>
        <end position="104"/>
    </location>
</feature>